<protein>
    <submittedName>
        <fullName evidence="2">Cellulose biosynthesis protein BcsQ</fullName>
    </submittedName>
</protein>
<feature type="domain" description="AAA" evidence="1">
    <location>
        <begin position="3"/>
        <end position="154"/>
    </location>
</feature>
<accession>A0A4R6IUN3</accession>
<name>A0A4R6IUN3_9BACT</name>
<dbReference type="EMBL" id="SNWP01000011">
    <property type="protein sequence ID" value="TDO26320.1"/>
    <property type="molecule type" value="Genomic_DNA"/>
</dbReference>
<dbReference type="OrthoDB" id="9815116at2"/>
<sequence>MVTLAIYNLKGGVGKTAASINLAYLFAKEGYKTLVWDLDPQGSSSFYLGASATVKNESRKLLNSEMELADAIQSTPYENLDIIPADISARHADILLNEMKQSRRKLLTLLAPLKKEYDIVILDSPPGISVLHDAVFIAADWVLMPNIPTTLSIRSYETVDGYFKENDLDRGKIKCFFSMVDHRKNLHHEVMNAFYKDKFFLKSYIPYLSDVEKMGVHGAPLETYAASSYAAECYRGLWKEIRKTCIE</sequence>
<organism evidence="2 3">
    <name type="scientific">Sediminibacterium goheungense</name>
    <dbReference type="NCBI Taxonomy" id="1086393"/>
    <lineage>
        <taxon>Bacteria</taxon>
        <taxon>Pseudomonadati</taxon>
        <taxon>Bacteroidota</taxon>
        <taxon>Chitinophagia</taxon>
        <taxon>Chitinophagales</taxon>
        <taxon>Chitinophagaceae</taxon>
        <taxon>Sediminibacterium</taxon>
    </lineage>
</organism>
<proteinExistence type="predicted"/>
<dbReference type="Gene3D" id="3.40.50.300">
    <property type="entry name" value="P-loop containing nucleotide triphosphate hydrolases"/>
    <property type="match status" value="1"/>
</dbReference>
<dbReference type="Proteomes" id="UP000295741">
    <property type="component" value="Unassembled WGS sequence"/>
</dbReference>
<dbReference type="CDD" id="cd02042">
    <property type="entry name" value="ParAB_family"/>
    <property type="match status" value="1"/>
</dbReference>
<dbReference type="InterPro" id="IPR050678">
    <property type="entry name" value="DNA_Partitioning_ATPase"/>
</dbReference>
<comment type="caution">
    <text evidence="2">The sequence shown here is derived from an EMBL/GenBank/DDBJ whole genome shotgun (WGS) entry which is preliminary data.</text>
</comment>
<keyword evidence="3" id="KW-1185">Reference proteome</keyword>
<dbReference type="SUPFAM" id="SSF52540">
    <property type="entry name" value="P-loop containing nucleoside triphosphate hydrolases"/>
    <property type="match status" value="1"/>
</dbReference>
<dbReference type="RefSeq" id="WP_133474180.1">
    <property type="nucleotide sequence ID" value="NZ_SNWP01000011.1"/>
</dbReference>
<dbReference type="InterPro" id="IPR027417">
    <property type="entry name" value="P-loop_NTPase"/>
</dbReference>
<reference evidence="2 3" key="1">
    <citation type="submission" date="2019-03" db="EMBL/GenBank/DDBJ databases">
        <title>Genomic Encyclopedia of Archaeal and Bacterial Type Strains, Phase II (KMG-II): from individual species to whole genera.</title>
        <authorList>
            <person name="Goeker M."/>
        </authorList>
    </citation>
    <scope>NUCLEOTIDE SEQUENCE [LARGE SCALE GENOMIC DNA]</scope>
    <source>
        <strain evidence="2 3">DSM 28323</strain>
    </source>
</reference>
<gene>
    <name evidence="2" type="ORF">BC659_1626</name>
</gene>
<dbReference type="PANTHER" id="PTHR13696">
    <property type="entry name" value="P-LOOP CONTAINING NUCLEOSIDE TRIPHOSPHATE HYDROLASE"/>
    <property type="match status" value="1"/>
</dbReference>
<evidence type="ECO:0000259" key="1">
    <source>
        <dbReference type="Pfam" id="PF13614"/>
    </source>
</evidence>
<evidence type="ECO:0000313" key="3">
    <source>
        <dbReference type="Proteomes" id="UP000295741"/>
    </source>
</evidence>
<dbReference type="PANTHER" id="PTHR13696:SF52">
    <property type="entry name" value="PARA FAMILY PROTEIN CT_582"/>
    <property type="match status" value="1"/>
</dbReference>
<evidence type="ECO:0000313" key="2">
    <source>
        <dbReference type="EMBL" id="TDO26320.1"/>
    </source>
</evidence>
<dbReference type="AlphaFoldDB" id="A0A4R6IUN3"/>
<dbReference type="InterPro" id="IPR025669">
    <property type="entry name" value="AAA_dom"/>
</dbReference>
<dbReference type="Pfam" id="PF13614">
    <property type="entry name" value="AAA_31"/>
    <property type="match status" value="1"/>
</dbReference>